<name>A0A7D5Q8N0_9EURY</name>
<keyword evidence="2" id="KW-1003">Cell membrane</keyword>
<dbReference type="PANTHER" id="PTHR43124">
    <property type="entry name" value="PURINE EFFLUX PUMP PBUE"/>
    <property type="match status" value="1"/>
</dbReference>
<dbReference type="OrthoDB" id="117970at2157"/>
<dbReference type="InterPro" id="IPR011701">
    <property type="entry name" value="MFS"/>
</dbReference>
<keyword evidence="4 6" id="KW-1133">Transmembrane helix</keyword>
<dbReference type="PANTHER" id="PTHR43124:SF3">
    <property type="entry name" value="CHLORAMPHENICOL EFFLUX PUMP RV0191"/>
    <property type="match status" value="1"/>
</dbReference>
<evidence type="ECO:0000256" key="2">
    <source>
        <dbReference type="ARBA" id="ARBA00022475"/>
    </source>
</evidence>
<dbReference type="InterPro" id="IPR050189">
    <property type="entry name" value="MFS_Efflux_Transporters"/>
</dbReference>
<dbReference type="PROSITE" id="PS50850">
    <property type="entry name" value="MFS"/>
    <property type="match status" value="1"/>
</dbReference>
<keyword evidence="5 6" id="KW-0472">Membrane</keyword>
<evidence type="ECO:0000256" key="4">
    <source>
        <dbReference type="ARBA" id="ARBA00022989"/>
    </source>
</evidence>
<dbReference type="InterPro" id="IPR020846">
    <property type="entry name" value="MFS_dom"/>
</dbReference>
<evidence type="ECO:0000256" key="5">
    <source>
        <dbReference type="ARBA" id="ARBA00023136"/>
    </source>
</evidence>
<feature type="transmembrane region" description="Helical" evidence="6">
    <location>
        <begin position="230"/>
        <end position="256"/>
    </location>
</feature>
<evidence type="ECO:0000259" key="7">
    <source>
        <dbReference type="PROSITE" id="PS50850"/>
    </source>
</evidence>
<evidence type="ECO:0000256" key="1">
    <source>
        <dbReference type="ARBA" id="ARBA00004651"/>
    </source>
</evidence>
<dbReference type="Proteomes" id="UP000509626">
    <property type="component" value="Chromosome"/>
</dbReference>
<gene>
    <name evidence="8" type="ORF">HUG12_00520</name>
</gene>
<accession>A0A7D5Q8N0</accession>
<dbReference type="KEGG" id="halu:HUG12_00520"/>
<dbReference type="InterPro" id="IPR036259">
    <property type="entry name" value="MFS_trans_sf"/>
</dbReference>
<feature type="transmembrane region" description="Helical" evidence="6">
    <location>
        <begin position="262"/>
        <end position="284"/>
    </location>
</feature>
<organism evidence="8 9">
    <name type="scientific">Halorarum salinum</name>
    <dbReference type="NCBI Taxonomy" id="2743089"/>
    <lineage>
        <taxon>Archaea</taxon>
        <taxon>Methanobacteriati</taxon>
        <taxon>Methanobacteriota</taxon>
        <taxon>Stenosarchaea group</taxon>
        <taxon>Halobacteria</taxon>
        <taxon>Halobacteriales</taxon>
        <taxon>Haloferacaceae</taxon>
        <taxon>Halorarum</taxon>
    </lineage>
</organism>
<feature type="transmembrane region" description="Helical" evidence="6">
    <location>
        <begin position="161"/>
        <end position="186"/>
    </location>
</feature>
<sequence>MRNSGIADESGRFDLTDSPASDPPLLALLFGSSFGILANQVVPPALPSISTTFTVSDARVGLIISSFYLASAVAIPVAGTLADVYGRRIVLLSSLALYGLAGVGTVFVPNFEALLAMRALQGIGFAGVTPITIAVVGDMYTGPAGSTAQGLRTSSHGISNVLAPALGGFLSGLLWSYPFLIFLLAFPAMALIYRYLPETAPDEGAIETSLSMQSLGGYLRGINGEFGDPILSVLVLGVAVLYFTKTAVLTFLPLFAVREYAVTPFVAGLLLSLRGAIRILCSPLTGALSARLDRNYSVYGVFALLASGLAMLAVAPGMWWLVGAVAVFGLGDAIGVPLLNNVITTIVSTDQRAGIISFMNTFKIMANAASPAAFGLALSLSGYEVVFLSAAVVVVGYGIVLVKVLSA</sequence>
<keyword evidence="9" id="KW-1185">Reference proteome</keyword>
<feature type="transmembrane region" description="Helical" evidence="6">
    <location>
        <begin position="296"/>
        <end position="314"/>
    </location>
</feature>
<evidence type="ECO:0000256" key="6">
    <source>
        <dbReference type="SAM" id="Phobius"/>
    </source>
</evidence>
<evidence type="ECO:0000313" key="8">
    <source>
        <dbReference type="EMBL" id="QLG60318.1"/>
    </source>
</evidence>
<dbReference type="Gene3D" id="1.20.1250.20">
    <property type="entry name" value="MFS general substrate transporter like domains"/>
    <property type="match status" value="1"/>
</dbReference>
<proteinExistence type="predicted"/>
<dbReference type="Pfam" id="PF07690">
    <property type="entry name" value="MFS_1"/>
    <property type="match status" value="2"/>
</dbReference>
<protein>
    <submittedName>
        <fullName evidence="8">MFS transporter</fullName>
    </submittedName>
</protein>
<dbReference type="AlphaFoldDB" id="A0A7D5Q8N0"/>
<dbReference type="GO" id="GO:0022857">
    <property type="term" value="F:transmembrane transporter activity"/>
    <property type="evidence" value="ECO:0007669"/>
    <property type="project" value="InterPro"/>
</dbReference>
<dbReference type="InterPro" id="IPR005829">
    <property type="entry name" value="Sugar_transporter_CS"/>
</dbReference>
<dbReference type="GO" id="GO:0005886">
    <property type="term" value="C:plasma membrane"/>
    <property type="evidence" value="ECO:0007669"/>
    <property type="project" value="UniProtKB-SubCell"/>
</dbReference>
<dbReference type="SUPFAM" id="SSF103473">
    <property type="entry name" value="MFS general substrate transporter"/>
    <property type="match status" value="1"/>
</dbReference>
<feature type="transmembrane region" description="Helical" evidence="6">
    <location>
        <begin position="120"/>
        <end position="141"/>
    </location>
</feature>
<dbReference type="RefSeq" id="WP_179266904.1">
    <property type="nucleotide sequence ID" value="NZ_CP058579.1"/>
</dbReference>
<feature type="transmembrane region" description="Helical" evidence="6">
    <location>
        <begin position="364"/>
        <end position="380"/>
    </location>
</feature>
<dbReference type="PROSITE" id="PS00216">
    <property type="entry name" value="SUGAR_TRANSPORT_1"/>
    <property type="match status" value="1"/>
</dbReference>
<feature type="transmembrane region" description="Helical" evidence="6">
    <location>
        <begin position="58"/>
        <end position="77"/>
    </location>
</feature>
<feature type="transmembrane region" description="Helical" evidence="6">
    <location>
        <begin position="386"/>
        <end position="405"/>
    </location>
</feature>
<evidence type="ECO:0000256" key="3">
    <source>
        <dbReference type="ARBA" id="ARBA00022692"/>
    </source>
</evidence>
<feature type="transmembrane region" description="Helical" evidence="6">
    <location>
        <begin position="320"/>
        <end position="343"/>
    </location>
</feature>
<evidence type="ECO:0000313" key="9">
    <source>
        <dbReference type="Proteomes" id="UP000509626"/>
    </source>
</evidence>
<keyword evidence="3 6" id="KW-0812">Transmembrane</keyword>
<feature type="domain" description="Major facilitator superfamily (MFS) profile" evidence="7">
    <location>
        <begin position="24"/>
        <end position="407"/>
    </location>
</feature>
<reference evidence="8 9" key="1">
    <citation type="submission" date="2020-06" db="EMBL/GenBank/DDBJ databases">
        <title>NJ-3-1, isolated from saline soil.</title>
        <authorList>
            <person name="Cui H.L."/>
            <person name="Shi X."/>
        </authorList>
    </citation>
    <scope>NUCLEOTIDE SEQUENCE [LARGE SCALE GENOMIC DNA]</scope>
    <source>
        <strain evidence="8 9">NJ-3-1</strain>
    </source>
</reference>
<dbReference type="GeneID" id="56035897"/>
<comment type="subcellular location">
    <subcellularLocation>
        <location evidence="1">Cell membrane</location>
        <topology evidence="1">Multi-pass membrane protein</topology>
    </subcellularLocation>
</comment>
<dbReference type="EMBL" id="CP058579">
    <property type="protein sequence ID" value="QLG60318.1"/>
    <property type="molecule type" value="Genomic_DNA"/>
</dbReference>
<feature type="transmembrane region" description="Helical" evidence="6">
    <location>
        <begin position="89"/>
        <end position="108"/>
    </location>
</feature>